<proteinExistence type="predicted"/>
<dbReference type="EMBL" id="JANFAV010000001">
    <property type="protein sequence ID" value="MCW6533667.1"/>
    <property type="molecule type" value="Genomic_DNA"/>
</dbReference>
<accession>A0AA41Z6C4</accession>
<dbReference type="AlphaFoldDB" id="A0AA41Z6C4"/>
<comment type="caution">
    <text evidence="2">The sequence shown here is derived from an EMBL/GenBank/DDBJ whole genome shotgun (WGS) entry which is preliminary data.</text>
</comment>
<evidence type="ECO:0000313" key="3">
    <source>
        <dbReference type="Proteomes" id="UP001165565"/>
    </source>
</evidence>
<sequence length="103" mass="11142">MHVLTQGIDTVGNGFDQYFSRADAFFQHVTNDSVEEGLLVREMPVERPDADAGALGNSVSRGLAAGFQRQFDGDLDEPLSIPLRISPHPAPALDSRTIALTHP</sequence>
<name>A0AA41Z6C4_9SPHN</name>
<keyword evidence="3" id="KW-1185">Reference proteome</keyword>
<evidence type="ECO:0000313" key="2">
    <source>
        <dbReference type="EMBL" id="MCW6533667.1"/>
    </source>
</evidence>
<gene>
    <name evidence="2" type="ORF">NEE01_02575</name>
</gene>
<dbReference type="Proteomes" id="UP001165565">
    <property type="component" value="Unassembled WGS sequence"/>
</dbReference>
<organism evidence="2 3">
    <name type="scientific">Sphingomonas lycopersici</name>
    <dbReference type="NCBI Taxonomy" id="2951807"/>
    <lineage>
        <taxon>Bacteria</taxon>
        <taxon>Pseudomonadati</taxon>
        <taxon>Pseudomonadota</taxon>
        <taxon>Alphaproteobacteria</taxon>
        <taxon>Sphingomonadales</taxon>
        <taxon>Sphingomonadaceae</taxon>
        <taxon>Sphingomonas</taxon>
    </lineage>
</organism>
<feature type="region of interest" description="Disordered" evidence="1">
    <location>
        <begin position="84"/>
        <end position="103"/>
    </location>
</feature>
<protein>
    <submittedName>
        <fullName evidence="2">Uncharacterized protein</fullName>
    </submittedName>
</protein>
<reference evidence="2" key="1">
    <citation type="submission" date="2022-06" db="EMBL/GenBank/DDBJ databases">
        <title>Sphingomonas sp. nov. isolated from rhizosphere soil of tomato.</title>
        <authorList>
            <person name="Dong H."/>
            <person name="Gao R."/>
        </authorList>
    </citation>
    <scope>NUCLEOTIDE SEQUENCE</scope>
    <source>
        <strain evidence="2">MMSM24</strain>
    </source>
</reference>
<evidence type="ECO:0000256" key="1">
    <source>
        <dbReference type="SAM" id="MobiDB-lite"/>
    </source>
</evidence>